<keyword evidence="1" id="KW-0805">Transcription regulation</keyword>
<dbReference type="InterPro" id="IPR011663">
    <property type="entry name" value="UTRA"/>
</dbReference>
<keyword evidence="3" id="KW-0804">Transcription</keyword>
<dbReference type="Pfam" id="PF07702">
    <property type="entry name" value="UTRA"/>
    <property type="match status" value="1"/>
</dbReference>
<dbReference type="SUPFAM" id="SSF46785">
    <property type="entry name" value="Winged helix' DNA-binding domain"/>
    <property type="match status" value="1"/>
</dbReference>
<name>A0ABU5DJ28_9BURK</name>
<evidence type="ECO:0000313" key="5">
    <source>
        <dbReference type="EMBL" id="MDY0745786.1"/>
    </source>
</evidence>
<keyword evidence="6" id="KW-1185">Reference proteome</keyword>
<dbReference type="PANTHER" id="PTHR44846">
    <property type="entry name" value="MANNOSYL-D-GLYCERATE TRANSPORT/METABOLISM SYSTEM REPRESSOR MNGR-RELATED"/>
    <property type="match status" value="1"/>
</dbReference>
<dbReference type="CDD" id="cd07377">
    <property type="entry name" value="WHTH_GntR"/>
    <property type="match status" value="1"/>
</dbReference>
<dbReference type="InterPro" id="IPR036388">
    <property type="entry name" value="WH-like_DNA-bd_sf"/>
</dbReference>
<gene>
    <name evidence="5" type="ORF">SNE35_14800</name>
</gene>
<evidence type="ECO:0000256" key="1">
    <source>
        <dbReference type="ARBA" id="ARBA00023015"/>
    </source>
</evidence>
<sequence length="239" mass="26938">MDSSILPRTDKRQKLRQGLLALIGQHPAGARLPTERELSERFEVARETLRHCLRELEDEGVLHRRQGAGTFVSAQPVVKEARLMSFSEEMRQRGLVPSSRLLSCTTVQAGAKLAHRLMVMPGSAVIEIRRLRLASQEPMALETSYLAADRVPGFDPAVLEQGSLYELLEQRWGLQLRGARQQIEATVLSREEAEQLGVPPFFPALVIERTSTSTTGEVIEFAKSLYRADRYRFEINVSR</sequence>
<dbReference type="RefSeq" id="WP_320423680.1">
    <property type="nucleotide sequence ID" value="NZ_JAXCLA010000004.1"/>
</dbReference>
<feature type="domain" description="HTH gntR-type" evidence="4">
    <location>
        <begin position="7"/>
        <end position="75"/>
    </location>
</feature>
<proteinExistence type="predicted"/>
<dbReference type="SMART" id="SM00345">
    <property type="entry name" value="HTH_GNTR"/>
    <property type="match status" value="1"/>
</dbReference>
<dbReference type="SUPFAM" id="SSF64288">
    <property type="entry name" value="Chorismate lyase-like"/>
    <property type="match status" value="1"/>
</dbReference>
<comment type="caution">
    <text evidence="5">The sequence shown here is derived from an EMBL/GenBank/DDBJ whole genome shotgun (WGS) entry which is preliminary data.</text>
</comment>
<dbReference type="PRINTS" id="PR00035">
    <property type="entry name" value="HTHGNTR"/>
</dbReference>
<reference evidence="5 6" key="1">
    <citation type="submission" date="2023-11" db="EMBL/GenBank/DDBJ databases">
        <title>Paucibacter sp. nov., isolated from fresh soil in Korea.</title>
        <authorList>
            <person name="Le N.T.T."/>
        </authorList>
    </citation>
    <scope>NUCLEOTIDE SEQUENCE [LARGE SCALE GENOMIC DNA]</scope>
    <source>
        <strain evidence="5 6">R3-3</strain>
    </source>
</reference>
<dbReference type="Pfam" id="PF00392">
    <property type="entry name" value="GntR"/>
    <property type="match status" value="1"/>
</dbReference>
<protein>
    <submittedName>
        <fullName evidence="5">GntR family transcriptional regulator</fullName>
    </submittedName>
</protein>
<dbReference type="Proteomes" id="UP001285263">
    <property type="component" value="Unassembled WGS sequence"/>
</dbReference>
<evidence type="ECO:0000256" key="2">
    <source>
        <dbReference type="ARBA" id="ARBA00023125"/>
    </source>
</evidence>
<dbReference type="PROSITE" id="PS50949">
    <property type="entry name" value="HTH_GNTR"/>
    <property type="match status" value="1"/>
</dbReference>
<dbReference type="InterPro" id="IPR036390">
    <property type="entry name" value="WH_DNA-bd_sf"/>
</dbReference>
<dbReference type="PANTHER" id="PTHR44846:SF1">
    <property type="entry name" value="MANNOSYL-D-GLYCERATE TRANSPORT_METABOLISM SYSTEM REPRESSOR MNGR-RELATED"/>
    <property type="match status" value="1"/>
</dbReference>
<dbReference type="EMBL" id="JAXCLA010000004">
    <property type="protein sequence ID" value="MDY0745786.1"/>
    <property type="molecule type" value="Genomic_DNA"/>
</dbReference>
<evidence type="ECO:0000256" key="3">
    <source>
        <dbReference type="ARBA" id="ARBA00023163"/>
    </source>
</evidence>
<dbReference type="InterPro" id="IPR028978">
    <property type="entry name" value="Chorismate_lyase_/UTRA_dom_sf"/>
</dbReference>
<evidence type="ECO:0000259" key="4">
    <source>
        <dbReference type="PROSITE" id="PS50949"/>
    </source>
</evidence>
<dbReference type="Gene3D" id="3.40.1410.10">
    <property type="entry name" value="Chorismate lyase-like"/>
    <property type="match status" value="1"/>
</dbReference>
<organism evidence="5 6">
    <name type="scientific">Roseateles agri</name>
    <dbReference type="NCBI Taxonomy" id="3098619"/>
    <lineage>
        <taxon>Bacteria</taxon>
        <taxon>Pseudomonadati</taxon>
        <taxon>Pseudomonadota</taxon>
        <taxon>Betaproteobacteria</taxon>
        <taxon>Burkholderiales</taxon>
        <taxon>Sphaerotilaceae</taxon>
        <taxon>Roseateles</taxon>
    </lineage>
</organism>
<evidence type="ECO:0000313" key="6">
    <source>
        <dbReference type="Proteomes" id="UP001285263"/>
    </source>
</evidence>
<accession>A0ABU5DJ28</accession>
<dbReference type="SMART" id="SM00866">
    <property type="entry name" value="UTRA"/>
    <property type="match status" value="1"/>
</dbReference>
<keyword evidence="2" id="KW-0238">DNA-binding</keyword>
<dbReference type="Gene3D" id="1.10.10.10">
    <property type="entry name" value="Winged helix-like DNA-binding domain superfamily/Winged helix DNA-binding domain"/>
    <property type="match status" value="1"/>
</dbReference>
<dbReference type="InterPro" id="IPR000524">
    <property type="entry name" value="Tscrpt_reg_HTH_GntR"/>
</dbReference>
<dbReference type="InterPro" id="IPR050679">
    <property type="entry name" value="Bact_HTH_transcr_reg"/>
</dbReference>